<evidence type="ECO:0000256" key="2">
    <source>
        <dbReference type="ARBA" id="ARBA00022692"/>
    </source>
</evidence>
<proteinExistence type="predicted"/>
<dbReference type="Pfam" id="PF06803">
    <property type="entry name" value="DUF1232"/>
    <property type="match status" value="1"/>
</dbReference>
<evidence type="ECO:0000256" key="4">
    <source>
        <dbReference type="ARBA" id="ARBA00023136"/>
    </source>
</evidence>
<organism evidence="6 7">
    <name type="scientific">Pseudorhizobium endolithicum</name>
    <dbReference type="NCBI Taxonomy" id="1191678"/>
    <lineage>
        <taxon>Bacteria</taxon>
        <taxon>Pseudomonadati</taxon>
        <taxon>Pseudomonadota</taxon>
        <taxon>Alphaproteobacteria</taxon>
        <taxon>Hyphomicrobiales</taxon>
        <taxon>Rhizobiaceae</taxon>
        <taxon>Rhizobium/Agrobacterium group</taxon>
        <taxon>Pseudorhizobium</taxon>
    </lineage>
</organism>
<name>A0ABM8PKZ4_9HYPH</name>
<protein>
    <recommendedName>
        <fullName evidence="5">DUF1232 domain-containing protein</fullName>
    </recommendedName>
</protein>
<reference evidence="6 7" key="1">
    <citation type="submission" date="2020-11" db="EMBL/GenBank/DDBJ databases">
        <authorList>
            <person name="Lassalle F."/>
        </authorList>
    </citation>
    <scope>NUCLEOTIDE SEQUENCE [LARGE SCALE GENOMIC DNA]</scope>
    <source>
        <strain evidence="6 7">JC140</strain>
    </source>
</reference>
<accession>A0ABM8PKZ4</accession>
<evidence type="ECO:0000256" key="1">
    <source>
        <dbReference type="ARBA" id="ARBA00004127"/>
    </source>
</evidence>
<evidence type="ECO:0000313" key="6">
    <source>
        <dbReference type="EMBL" id="CAD7035730.1"/>
    </source>
</evidence>
<keyword evidence="2" id="KW-0812">Transmembrane</keyword>
<keyword evidence="4" id="KW-0472">Membrane</keyword>
<dbReference type="InterPro" id="IPR010652">
    <property type="entry name" value="DUF1232"/>
</dbReference>
<comment type="caution">
    <text evidence="6">The sequence shown here is derived from an EMBL/GenBank/DDBJ whole genome shotgun (WGS) entry which is preliminary data.</text>
</comment>
<dbReference type="Proteomes" id="UP000606921">
    <property type="component" value="Unassembled WGS sequence"/>
</dbReference>
<keyword evidence="3" id="KW-1133">Transmembrane helix</keyword>
<gene>
    <name evidence="6" type="ORF">REJC140_03445</name>
</gene>
<feature type="domain" description="DUF1232" evidence="5">
    <location>
        <begin position="35"/>
        <end position="70"/>
    </location>
</feature>
<dbReference type="EMBL" id="CABFWF030000011">
    <property type="protein sequence ID" value="CAD7035730.1"/>
    <property type="molecule type" value="Genomic_DNA"/>
</dbReference>
<comment type="subcellular location">
    <subcellularLocation>
        <location evidence="1">Endomembrane system</location>
        <topology evidence="1">Multi-pass membrane protein</topology>
    </subcellularLocation>
</comment>
<evidence type="ECO:0000313" key="7">
    <source>
        <dbReference type="Proteomes" id="UP000606921"/>
    </source>
</evidence>
<keyword evidence="7" id="KW-1185">Reference proteome</keyword>
<evidence type="ECO:0000259" key="5">
    <source>
        <dbReference type="Pfam" id="PF06803"/>
    </source>
</evidence>
<evidence type="ECO:0000256" key="3">
    <source>
        <dbReference type="ARBA" id="ARBA00022989"/>
    </source>
</evidence>
<sequence>MNDWLTRLKEWARRLKRDAIALWIAARDPRTPFAAKVVAGCIAAYALSPIDLIPDFIPILGYFDELLLLPAGIALAIRMIPDDLMAEFRLLAEPEGTPRQSRWVWGDHPDLADRCLSHLLVGMESGRSQLAHEVRARVRSKPPRHERIIVK</sequence>